<reference evidence="2 3" key="1">
    <citation type="submission" date="2015-12" db="EMBL/GenBank/DDBJ databases">
        <title>Draft genome sequence of Moniliophthora roreri, the causal agent of frosty pod rot of cacao.</title>
        <authorList>
            <person name="Aime M.C."/>
            <person name="Diaz-Valderrama J.R."/>
            <person name="Kijpornyongpan T."/>
            <person name="Phillips-Mora W."/>
        </authorList>
    </citation>
    <scope>NUCLEOTIDE SEQUENCE [LARGE SCALE GENOMIC DNA]</scope>
    <source>
        <strain evidence="2 3">MCA 2952</strain>
    </source>
</reference>
<dbReference type="InterPro" id="IPR051320">
    <property type="entry name" value="Viral_Replic_Matur_Polypro"/>
</dbReference>
<protein>
    <recommendedName>
        <fullName evidence="1">Reverse transcriptase/retrotransposon-derived protein RNase H-like domain-containing protein</fullName>
    </recommendedName>
</protein>
<name>A0A0W0FFR7_MONRR</name>
<dbReference type="InterPro" id="IPR043502">
    <property type="entry name" value="DNA/RNA_pol_sf"/>
</dbReference>
<dbReference type="PANTHER" id="PTHR33064">
    <property type="entry name" value="POL PROTEIN"/>
    <property type="match status" value="1"/>
</dbReference>
<dbReference type="InterPro" id="IPR041577">
    <property type="entry name" value="RT_RNaseH_2"/>
</dbReference>
<dbReference type="InterPro" id="IPR043128">
    <property type="entry name" value="Rev_trsase/Diguanyl_cyclase"/>
</dbReference>
<organism evidence="2 3">
    <name type="scientific">Moniliophthora roreri</name>
    <name type="common">Frosty pod rot fungus</name>
    <name type="synonym">Monilia roreri</name>
    <dbReference type="NCBI Taxonomy" id="221103"/>
    <lineage>
        <taxon>Eukaryota</taxon>
        <taxon>Fungi</taxon>
        <taxon>Dikarya</taxon>
        <taxon>Basidiomycota</taxon>
        <taxon>Agaricomycotina</taxon>
        <taxon>Agaricomycetes</taxon>
        <taxon>Agaricomycetidae</taxon>
        <taxon>Agaricales</taxon>
        <taxon>Marasmiineae</taxon>
        <taxon>Marasmiaceae</taxon>
        <taxon>Moniliophthora</taxon>
    </lineage>
</organism>
<accession>A0A0W0FFR7</accession>
<dbReference type="Pfam" id="PF17919">
    <property type="entry name" value="RT_RNaseH_2"/>
    <property type="match status" value="1"/>
</dbReference>
<dbReference type="PANTHER" id="PTHR33064:SF39">
    <property type="match status" value="1"/>
</dbReference>
<comment type="caution">
    <text evidence="2">The sequence shown here is derived from an EMBL/GenBank/DDBJ whole genome shotgun (WGS) entry which is preliminary data.</text>
</comment>
<sequence length="101" mass="11766">MQLTRLLNDLMKKAQKFEWTMACQITFDLLKKKFLSEPVLLMPDTDKPFIIEADASKWAMGAVLRQQEADGEWHPYGYLSKLPSPTEQNYKIYNQELLALV</sequence>
<dbReference type="EMBL" id="LATX01002014">
    <property type="protein sequence ID" value="KTB35137.1"/>
    <property type="molecule type" value="Genomic_DNA"/>
</dbReference>
<evidence type="ECO:0000313" key="3">
    <source>
        <dbReference type="Proteomes" id="UP000054988"/>
    </source>
</evidence>
<dbReference type="Proteomes" id="UP000054988">
    <property type="component" value="Unassembled WGS sequence"/>
</dbReference>
<dbReference type="Gene3D" id="3.30.70.270">
    <property type="match status" value="1"/>
</dbReference>
<dbReference type="AlphaFoldDB" id="A0A0W0FFR7"/>
<evidence type="ECO:0000259" key="1">
    <source>
        <dbReference type="Pfam" id="PF17919"/>
    </source>
</evidence>
<feature type="domain" description="Reverse transcriptase/retrotransposon-derived protein RNase H-like" evidence="1">
    <location>
        <begin position="19"/>
        <end position="101"/>
    </location>
</feature>
<proteinExistence type="predicted"/>
<dbReference type="SUPFAM" id="SSF56672">
    <property type="entry name" value="DNA/RNA polymerases"/>
    <property type="match status" value="1"/>
</dbReference>
<evidence type="ECO:0000313" key="2">
    <source>
        <dbReference type="EMBL" id="KTB35137.1"/>
    </source>
</evidence>
<gene>
    <name evidence="2" type="ORF">WG66_12284</name>
</gene>